<gene>
    <name evidence="6" type="ORF">SKAU_G00312290</name>
</gene>
<evidence type="ECO:0000256" key="4">
    <source>
        <dbReference type="ARBA" id="ARBA00023049"/>
    </source>
</evidence>
<evidence type="ECO:0000256" key="3">
    <source>
        <dbReference type="ARBA" id="ARBA00022801"/>
    </source>
</evidence>
<accession>A0A9Q1ILG9</accession>
<protein>
    <submittedName>
        <fullName evidence="6">Uncharacterized protein</fullName>
    </submittedName>
</protein>
<dbReference type="EMBL" id="JAINUF010000013">
    <property type="protein sequence ID" value="KAJ8343900.1"/>
    <property type="molecule type" value="Genomic_DNA"/>
</dbReference>
<feature type="region of interest" description="Disordered" evidence="5">
    <location>
        <begin position="136"/>
        <end position="164"/>
    </location>
</feature>
<keyword evidence="3" id="KW-0378">Hydrolase</keyword>
<evidence type="ECO:0000256" key="2">
    <source>
        <dbReference type="ARBA" id="ARBA00022670"/>
    </source>
</evidence>
<evidence type="ECO:0000313" key="6">
    <source>
        <dbReference type="EMBL" id="KAJ8343900.1"/>
    </source>
</evidence>
<dbReference type="Proteomes" id="UP001152622">
    <property type="component" value="Chromosome 13"/>
</dbReference>
<dbReference type="GO" id="GO:0008237">
    <property type="term" value="F:metallopeptidase activity"/>
    <property type="evidence" value="ECO:0007669"/>
    <property type="project" value="UniProtKB-KW"/>
</dbReference>
<proteinExistence type="predicted"/>
<organism evidence="6 7">
    <name type="scientific">Synaphobranchus kaupii</name>
    <name type="common">Kaup's arrowtooth eel</name>
    <dbReference type="NCBI Taxonomy" id="118154"/>
    <lineage>
        <taxon>Eukaryota</taxon>
        <taxon>Metazoa</taxon>
        <taxon>Chordata</taxon>
        <taxon>Craniata</taxon>
        <taxon>Vertebrata</taxon>
        <taxon>Euteleostomi</taxon>
        <taxon>Actinopterygii</taxon>
        <taxon>Neopterygii</taxon>
        <taxon>Teleostei</taxon>
        <taxon>Anguilliformes</taxon>
        <taxon>Synaphobranchidae</taxon>
        <taxon>Synaphobranchus</taxon>
    </lineage>
</organism>
<dbReference type="OrthoDB" id="449345at2759"/>
<dbReference type="PANTHER" id="PTHR31817:SF1">
    <property type="entry name" value="MICROTUBULE-ASSOCIATED TYROSINE CARBOXYPEPTIDASE 1"/>
    <property type="match status" value="1"/>
</dbReference>
<feature type="compositionally biased region" description="Basic and acidic residues" evidence="5">
    <location>
        <begin position="41"/>
        <end position="64"/>
    </location>
</feature>
<reference evidence="6" key="1">
    <citation type="journal article" date="2023" name="Science">
        <title>Genome structures resolve the early diversification of teleost fishes.</title>
        <authorList>
            <person name="Parey E."/>
            <person name="Louis A."/>
            <person name="Montfort J."/>
            <person name="Bouchez O."/>
            <person name="Roques C."/>
            <person name="Iampietro C."/>
            <person name="Lluch J."/>
            <person name="Castinel A."/>
            <person name="Donnadieu C."/>
            <person name="Desvignes T."/>
            <person name="Floi Bucao C."/>
            <person name="Jouanno E."/>
            <person name="Wen M."/>
            <person name="Mejri S."/>
            <person name="Dirks R."/>
            <person name="Jansen H."/>
            <person name="Henkel C."/>
            <person name="Chen W.J."/>
            <person name="Zahm M."/>
            <person name="Cabau C."/>
            <person name="Klopp C."/>
            <person name="Thompson A.W."/>
            <person name="Robinson-Rechavi M."/>
            <person name="Braasch I."/>
            <person name="Lecointre G."/>
            <person name="Bobe J."/>
            <person name="Postlethwait J.H."/>
            <person name="Berthelot C."/>
            <person name="Roest Crollius H."/>
            <person name="Guiguen Y."/>
        </authorList>
    </citation>
    <scope>NUCLEOTIDE SEQUENCE</scope>
    <source>
        <strain evidence="6">WJC10195</strain>
    </source>
</reference>
<evidence type="ECO:0000313" key="7">
    <source>
        <dbReference type="Proteomes" id="UP001152622"/>
    </source>
</evidence>
<comment type="cofactor">
    <cofactor evidence="1">
        <name>Zn(2+)</name>
        <dbReference type="ChEBI" id="CHEBI:29105"/>
    </cofactor>
</comment>
<sequence length="500" mass="54450">MRRNLRNSPPKTQPGVWRWRLSSAVGVVMVLDPGGGCVDRVEGEGVVRDGMDTPEPDHKPDKTRTRSRTSSINKRETTSHNGPHPNTWADPERGESAGVGPSRAGHTGAGPAGAGPRPELRRPLSLEVKPARWRGAEPEVRRVQQPPWRSGRAPCPPARSLTSPGFMRRSESICAMNGGVGGGAGRGRMRPATSLPHIARVGGATPLASPSASTPRGSCLLVALRPINMEQERQAFFQSDFQHEPQFQYTTPEPSAVLDKYREGSDLFLTQAVGIMECVLRKFGSYESFEEATGGPLLPKSRVWGSGTQVPAEGGLCGRGGGVSVGGAAVPGGDDGRKLSADSDHKPVWCAAALAGGHAAARDRYALPARALLYYTVYHAAHMSFSQLFSHISHFVQDPAVRWEYCIPCQTRPDRHVTAQVSRTHTSLADPSTSRDIDFKMLASLGKVSYEDVECLRHQAVLHKTRIPHFMQDQERYLQQLDHIIAVNELDDSQLRELIP</sequence>
<name>A0A9Q1ILG9_SYNKA</name>
<dbReference type="GO" id="GO:0006508">
    <property type="term" value="P:proteolysis"/>
    <property type="evidence" value="ECO:0007669"/>
    <property type="project" value="UniProtKB-KW"/>
</dbReference>
<keyword evidence="4" id="KW-0482">Metalloprotease</keyword>
<dbReference type="AlphaFoldDB" id="A0A9Q1ILG9"/>
<dbReference type="InterPro" id="IPR012548">
    <property type="entry name" value="MATCAP"/>
</dbReference>
<evidence type="ECO:0000256" key="1">
    <source>
        <dbReference type="ARBA" id="ARBA00001947"/>
    </source>
</evidence>
<keyword evidence="2" id="KW-0645">Protease</keyword>
<feature type="region of interest" description="Disordered" evidence="5">
    <location>
        <begin position="41"/>
        <end position="121"/>
    </location>
</feature>
<keyword evidence="7" id="KW-1185">Reference proteome</keyword>
<evidence type="ECO:0000256" key="5">
    <source>
        <dbReference type="SAM" id="MobiDB-lite"/>
    </source>
</evidence>
<dbReference type="PANTHER" id="PTHR31817">
    <property type="match status" value="1"/>
</dbReference>
<dbReference type="SMART" id="SM01154">
    <property type="entry name" value="DUF1704"/>
    <property type="match status" value="1"/>
</dbReference>
<comment type="caution">
    <text evidence="6">The sequence shown here is derived from an EMBL/GenBank/DDBJ whole genome shotgun (WGS) entry which is preliminary data.</text>
</comment>